<comment type="similarity">
    <text evidence="1">Belongs to the short-chain dehydrogenases/reductases (SDR) family.</text>
</comment>
<evidence type="ECO:0000313" key="3">
    <source>
        <dbReference type="Proteomes" id="UP000326202"/>
    </source>
</evidence>
<keyword evidence="3" id="KW-1185">Reference proteome</keyword>
<name>A0A5J6MLU3_9PROT</name>
<dbReference type="GO" id="GO:0016616">
    <property type="term" value="F:oxidoreductase activity, acting on the CH-OH group of donors, NAD or NADP as acceptor"/>
    <property type="evidence" value="ECO:0007669"/>
    <property type="project" value="TreeGrafter"/>
</dbReference>
<dbReference type="KEGG" id="htq:FRZ44_36440"/>
<dbReference type="CDD" id="cd05233">
    <property type="entry name" value="SDR_c"/>
    <property type="match status" value="1"/>
</dbReference>
<dbReference type="Pfam" id="PF13561">
    <property type="entry name" value="adh_short_C2"/>
    <property type="match status" value="1"/>
</dbReference>
<evidence type="ECO:0000256" key="1">
    <source>
        <dbReference type="ARBA" id="ARBA00006484"/>
    </source>
</evidence>
<gene>
    <name evidence="2" type="ORF">FRZ44_36440</name>
</gene>
<dbReference type="PRINTS" id="PR00081">
    <property type="entry name" value="GDHRDH"/>
</dbReference>
<accession>A0A5J6MLU3</accession>
<dbReference type="Proteomes" id="UP000326202">
    <property type="component" value="Chromosome"/>
</dbReference>
<dbReference type="InterPro" id="IPR036291">
    <property type="entry name" value="NAD(P)-bd_dom_sf"/>
</dbReference>
<protein>
    <submittedName>
        <fullName evidence="2">3-ketoacyl-ACP reductase</fullName>
    </submittedName>
</protein>
<dbReference type="RefSeq" id="WP_191908168.1">
    <property type="nucleotide sequence ID" value="NZ_CP042906.1"/>
</dbReference>
<dbReference type="GO" id="GO:0030497">
    <property type="term" value="P:fatty acid elongation"/>
    <property type="evidence" value="ECO:0007669"/>
    <property type="project" value="TreeGrafter"/>
</dbReference>
<dbReference type="PRINTS" id="PR00080">
    <property type="entry name" value="SDRFAMILY"/>
</dbReference>
<reference evidence="2 3" key="1">
    <citation type="submission" date="2019-08" db="EMBL/GenBank/DDBJ databases">
        <title>Hyperibacter terrae gen. nov., sp. nov. and Hyperibacter viscosus sp. nov., two new members in the family Rhodospirillaceae isolated from the rhizosphere of Hypericum perforatum.</title>
        <authorList>
            <person name="Noviana Z."/>
        </authorList>
    </citation>
    <scope>NUCLEOTIDE SEQUENCE [LARGE SCALE GENOMIC DNA]</scope>
    <source>
        <strain evidence="2 3">R5913</strain>
    </source>
</reference>
<dbReference type="SUPFAM" id="SSF51735">
    <property type="entry name" value="NAD(P)-binding Rossmann-fold domains"/>
    <property type="match status" value="1"/>
</dbReference>
<dbReference type="Gene3D" id="3.40.50.720">
    <property type="entry name" value="NAD(P)-binding Rossmann-like Domain"/>
    <property type="match status" value="1"/>
</dbReference>
<dbReference type="PANTHER" id="PTHR42760">
    <property type="entry name" value="SHORT-CHAIN DEHYDROGENASES/REDUCTASES FAMILY MEMBER"/>
    <property type="match status" value="1"/>
</dbReference>
<dbReference type="InterPro" id="IPR002347">
    <property type="entry name" value="SDR_fam"/>
</dbReference>
<organism evidence="2 3">
    <name type="scientific">Hypericibacter terrae</name>
    <dbReference type="NCBI Taxonomy" id="2602015"/>
    <lineage>
        <taxon>Bacteria</taxon>
        <taxon>Pseudomonadati</taxon>
        <taxon>Pseudomonadota</taxon>
        <taxon>Alphaproteobacteria</taxon>
        <taxon>Rhodospirillales</taxon>
        <taxon>Dongiaceae</taxon>
        <taxon>Hypericibacter</taxon>
    </lineage>
</organism>
<sequence length="245" mass="26185">MAFERFDDQVAVVTGAAQGLGAAISQLLVSRGAFVHLMDFDRDRLQATAAKLGSRARAHIADVMREAAILAARDAILKESGRCDVLVNNAGIYPFEATADITEASWDRVFDTNLKSVFFTTRAFMTAMAARQYGRIVCISSTDSYIPKPLYPHYAASKAAVLSLVKTFALELAGKGVLVNGVSPGSIATERAQEQGWLPRAIQRIPIGNAASPDQIAEVVAFLASGRNQFMTGETVVASGGEIMV</sequence>
<dbReference type="PANTHER" id="PTHR42760:SF135">
    <property type="entry name" value="BLL7886 PROTEIN"/>
    <property type="match status" value="1"/>
</dbReference>
<dbReference type="AlphaFoldDB" id="A0A5J6MLU3"/>
<proteinExistence type="inferred from homology"/>
<evidence type="ECO:0000313" key="2">
    <source>
        <dbReference type="EMBL" id="QEX18339.1"/>
    </source>
</evidence>
<dbReference type="PROSITE" id="PS00061">
    <property type="entry name" value="ADH_SHORT"/>
    <property type="match status" value="1"/>
</dbReference>
<dbReference type="FunFam" id="3.40.50.720:FF:000084">
    <property type="entry name" value="Short-chain dehydrogenase reductase"/>
    <property type="match status" value="1"/>
</dbReference>
<dbReference type="InterPro" id="IPR020904">
    <property type="entry name" value="Sc_DH/Rdtase_CS"/>
</dbReference>
<dbReference type="EMBL" id="CP042906">
    <property type="protein sequence ID" value="QEX18339.1"/>
    <property type="molecule type" value="Genomic_DNA"/>
</dbReference>